<dbReference type="PANTHER" id="PTHR37422:SF13">
    <property type="entry name" value="LIPOPOLYSACCHARIDE BIOSYNTHESIS PROTEIN PA4999-RELATED"/>
    <property type="match status" value="1"/>
</dbReference>
<feature type="transmembrane region" description="Helical" evidence="1">
    <location>
        <begin position="139"/>
        <end position="161"/>
    </location>
</feature>
<name>A0A4S5E853_9MICC</name>
<evidence type="ECO:0000313" key="3">
    <source>
        <dbReference type="Proteomes" id="UP000305233"/>
    </source>
</evidence>
<dbReference type="InterPro" id="IPR051533">
    <property type="entry name" value="WaaL-like"/>
</dbReference>
<organism evidence="2 3">
    <name type="scientific">Arthrobacter echini</name>
    <dbReference type="NCBI Taxonomy" id="1529066"/>
    <lineage>
        <taxon>Bacteria</taxon>
        <taxon>Bacillati</taxon>
        <taxon>Actinomycetota</taxon>
        <taxon>Actinomycetes</taxon>
        <taxon>Micrococcales</taxon>
        <taxon>Micrococcaceae</taxon>
        <taxon>Arthrobacter</taxon>
    </lineage>
</organism>
<gene>
    <name evidence="2" type="ORF">E8P82_03100</name>
</gene>
<proteinExistence type="predicted"/>
<dbReference type="OrthoDB" id="4876415at2"/>
<protein>
    <recommendedName>
        <fullName evidence="4">O-antigen ligase family protein</fullName>
    </recommendedName>
</protein>
<accession>A0A4S5E853</accession>
<dbReference type="EMBL" id="SSWH01000002">
    <property type="protein sequence ID" value="THJ67835.1"/>
    <property type="molecule type" value="Genomic_DNA"/>
</dbReference>
<dbReference type="AlphaFoldDB" id="A0A4S5E853"/>
<feature type="transmembrane region" description="Helical" evidence="1">
    <location>
        <begin position="106"/>
        <end position="127"/>
    </location>
</feature>
<feature type="transmembrane region" description="Helical" evidence="1">
    <location>
        <begin position="192"/>
        <end position="222"/>
    </location>
</feature>
<comment type="caution">
    <text evidence="2">The sequence shown here is derived from an EMBL/GenBank/DDBJ whole genome shotgun (WGS) entry which is preliminary data.</text>
</comment>
<reference evidence="2 3" key="1">
    <citation type="submission" date="2019-04" db="EMBL/GenBank/DDBJ databases">
        <authorList>
            <person name="Liu Q."/>
            <person name="Xin Y.-H."/>
        </authorList>
    </citation>
    <scope>NUCLEOTIDE SEQUENCE [LARGE SCALE GENOMIC DNA]</scope>
    <source>
        <strain evidence="2 3">AM23</strain>
    </source>
</reference>
<feature type="transmembrane region" description="Helical" evidence="1">
    <location>
        <begin position="388"/>
        <end position="406"/>
    </location>
</feature>
<keyword evidence="3" id="KW-1185">Reference proteome</keyword>
<keyword evidence="1" id="KW-0472">Membrane</keyword>
<feature type="transmembrane region" description="Helical" evidence="1">
    <location>
        <begin position="333"/>
        <end position="358"/>
    </location>
</feature>
<evidence type="ECO:0000313" key="2">
    <source>
        <dbReference type="EMBL" id="THJ67835.1"/>
    </source>
</evidence>
<sequence>MQLLGWIALCVLTAGLLRTRPLVAIILVVALWFFVPTVGSYLLTGQRFGPWTFHAASWLIFAIFGVQLACDPRSLMRAIGRHAYVFLVLALVLAVSFLTTRTVQESGGVVLFVDQMVAPVVLFLLIISTGAGMPSLLPVLRTVLLVFAAIVTVVAVCQWFAQDVLFYEAGFLTQFWFNPDTQRWMGTFDQPLALSLVLCALMPLVAGVRSLAIAVPLIALFISGVLISQSRVGLVVAAAGAVYAIAASRHRASTRVLALSVIGAGFIPLLISPLGQGLLGRVADDTGSAEARNDAYAVFLRDWSRYLITGDGIGSSYEAADYAGLQTTFESSILMYAVDIGIVFAVLYFGSLLTLVLVNRSRQAVPGLTLAGLVVVFVPQTYSGLATRSVAGIVVWTIVALVVVAAERSRESPRVTSREVGGYRADSDGRRAVVARRVNARVPTSWIGR</sequence>
<dbReference type="Proteomes" id="UP000305233">
    <property type="component" value="Unassembled WGS sequence"/>
</dbReference>
<feature type="transmembrane region" description="Helical" evidence="1">
    <location>
        <begin position="256"/>
        <end position="275"/>
    </location>
</feature>
<feature type="transmembrane region" description="Helical" evidence="1">
    <location>
        <begin position="21"/>
        <end position="42"/>
    </location>
</feature>
<feature type="transmembrane region" description="Helical" evidence="1">
    <location>
        <begin position="365"/>
        <end position="382"/>
    </location>
</feature>
<dbReference type="RefSeq" id="WP_136453032.1">
    <property type="nucleotide sequence ID" value="NZ_SSWH01000002.1"/>
</dbReference>
<evidence type="ECO:0008006" key="4">
    <source>
        <dbReference type="Google" id="ProtNLM"/>
    </source>
</evidence>
<evidence type="ECO:0000256" key="1">
    <source>
        <dbReference type="SAM" id="Phobius"/>
    </source>
</evidence>
<feature type="transmembrane region" description="Helical" evidence="1">
    <location>
        <begin position="82"/>
        <end position="100"/>
    </location>
</feature>
<keyword evidence="1" id="KW-0812">Transmembrane</keyword>
<keyword evidence="1" id="KW-1133">Transmembrane helix</keyword>
<dbReference type="PANTHER" id="PTHR37422">
    <property type="entry name" value="TEICHURONIC ACID BIOSYNTHESIS PROTEIN TUAE"/>
    <property type="match status" value="1"/>
</dbReference>
<feature type="transmembrane region" description="Helical" evidence="1">
    <location>
        <begin position="48"/>
        <end position="70"/>
    </location>
</feature>